<dbReference type="AlphaFoldDB" id="A0A819RQN4"/>
<feature type="region of interest" description="Disordered" evidence="1">
    <location>
        <begin position="188"/>
        <end position="211"/>
    </location>
</feature>
<evidence type="ECO:0000313" key="2">
    <source>
        <dbReference type="EMBL" id="CAF1209213.1"/>
    </source>
</evidence>
<sequence length="281" mass="30936">MTQENSYTRRYTSKRKTIEQNEVYYVVIFPCDNSFSVFKSKQCVPAEQDGFVVVQSGGKKYMGFVFETGNFEMCSKAADLLSQKQHEDIESDYERGKENASSKDISPNVSDMNNVATPIRVKSGGDRGRIAKGWRRTRNECCPTSNDNTNIASTATASICYTDPKAVSLSSSITDNDLILAPTTPTSISISNANVSKEDDASSSDTQSDEDNFIRSIEPIKTPTFNGRRLILISLEEPASVDNDDTSFSSSLIFKSSENEPGVDILKIPGTKDKANLYVTT</sequence>
<reference evidence="3" key="1">
    <citation type="submission" date="2021-02" db="EMBL/GenBank/DDBJ databases">
        <authorList>
            <person name="Nowell W R."/>
        </authorList>
    </citation>
    <scope>NUCLEOTIDE SEQUENCE</scope>
</reference>
<protein>
    <submittedName>
        <fullName evidence="3">Uncharacterized protein</fullName>
    </submittedName>
</protein>
<dbReference type="EMBL" id="CAJOBD010006009">
    <property type="protein sequence ID" value="CAF4048810.1"/>
    <property type="molecule type" value="Genomic_DNA"/>
</dbReference>
<name>A0A819RQN4_9BILA</name>
<gene>
    <name evidence="3" type="ORF">JBS370_LOCUS28922</name>
    <name evidence="2" type="ORF">ZHD862_LOCUS23274</name>
</gene>
<accession>A0A819RQN4</accession>
<comment type="caution">
    <text evidence="3">The sequence shown here is derived from an EMBL/GenBank/DDBJ whole genome shotgun (WGS) entry which is preliminary data.</text>
</comment>
<organism evidence="3 4">
    <name type="scientific">Rotaria sordida</name>
    <dbReference type="NCBI Taxonomy" id="392033"/>
    <lineage>
        <taxon>Eukaryota</taxon>
        <taxon>Metazoa</taxon>
        <taxon>Spiralia</taxon>
        <taxon>Gnathifera</taxon>
        <taxon>Rotifera</taxon>
        <taxon>Eurotatoria</taxon>
        <taxon>Bdelloidea</taxon>
        <taxon>Philodinida</taxon>
        <taxon>Philodinidae</taxon>
        <taxon>Rotaria</taxon>
    </lineage>
</organism>
<feature type="compositionally biased region" description="Polar residues" evidence="1">
    <location>
        <begin position="102"/>
        <end position="112"/>
    </location>
</feature>
<feature type="region of interest" description="Disordered" evidence="1">
    <location>
        <begin position="85"/>
        <end position="112"/>
    </location>
</feature>
<evidence type="ECO:0000256" key="1">
    <source>
        <dbReference type="SAM" id="MobiDB-lite"/>
    </source>
</evidence>
<dbReference type="EMBL" id="CAJNOT010001503">
    <property type="protein sequence ID" value="CAF1209213.1"/>
    <property type="molecule type" value="Genomic_DNA"/>
</dbReference>
<dbReference type="Proteomes" id="UP000663864">
    <property type="component" value="Unassembled WGS sequence"/>
</dbReference>
<evidence type="ECO:0000313" key="4">
    <source>
        <dbReference type="Proteomes" id="UP000663836"/>
    </source>
</evidence>
<dbReference type="Proteomes" id="UP000663836">
    <property type="component" value="Unassembled WGS sequence"/>
</dbReference>
<feature type="compositionally biased region" description="Basic and acidic residues" evidence="1">
    <location>
        <begin position="85"/>
        <end position="101"/>
    </location>
</feature>
<proteinExistence type="predicted"/>
<evidence type="ECO:0000313" key="3">
    <source>
        <dbReference type="EMBL" id="CAF4048810.1"/>
    </source>
</evidence>